<evidence type="ECO:0000313" key="6">
    <source>
        <dbReference type="EMBL" id="POS83317.1"/>
    </source>
</evidence>
<reference evidence="6 7" key="1">
    <citation type="submission" date="2017-10" db="EMBL/GenBank/DDBJ databases">
        <title>Development of genomic resources for the powdery mildew, Erysiphe pulchra.</title>
        <authorList>
            <person name="Wadl P.A."/>
            <person name="Mack B.M."/>
            <person name="Moore G."/>
            <person name="Beltz S.B."/>
        </authorList>
    </citation>
    <scope>NUCLEOTIDE SEQUENCE [LARGE SCALE GENOMIC DNA]</scope>
    <source>
        <strain evidence="6">Cflorida</strain>
    </source>
</reference>
<dbReference type="GO" id="GO:0042393">
    <property type="term" value="F:histone binding"/>
    <property type="evidence" value="ECO:0007669"/>
    <property type="project" value="TreeGrafter"/>
</dbReference>
<feature type="compositionally biased region" description="Basic and acidic residues" evidence="4">
    <location>
        <begin position="454"/>
        <end position="463"/>
    </location>
</feature>
<feature type="region of interest" description="Disordered" evidence="4">
    <location>
        <begin position="67"/>
        <end position="96"/>
    </location>
</feature>
<dbReference type="Proteomes" id="UP000237438">
    <property type="component" value="Unassembled WGS sequence"/>
</dbReference>
<dbReference type="GO" id="GO:0045944">
    <property type="term" value="P:positive regulation of transcription by RNA polymerase II"/>
    <property type="evidence" value="ECO:0007669"/>
    <property type="project" value="TreeGrafter"/>
</dbReference>
<dbReference type="OrthoDB" id="129353at2759"/>
<dbReference type="InterPro" id="IPR047249">
    <property type="entry name" value="BRCT_p53bp1-like_rpt1"/>
</dbReference>
<proteinExistence type="predicted"/>
<dbReference type="CDD" id="cd17745">
    <property type="entry name" value="BRCT_p53bp1_rpt1"/>
    <property type="match status" value="1"/>
</dbReference>
<dbReference type="STRING" id="225359.A0A2S4PMR0"/>
<name>A0A2S4PMR0_9PEZI</name>
<keyword evidence="7" id="KW-1185">Reference proteome</keyword>
<gene>
    <name evidence="6" type="ORF">EPUL_004787</name>
</gene>
<comment type="subcellular location">
    <subcellularLocation>
        <location evidence="1">Nucleus</location>
    </subcellularLocation>
</comment>
<feature type="compositionally biased region" description="Basic residues" evidence="4">
    <location>
        <begin position="814"/>
        <end position="823"/>
    </location>
</feature>
<feature type="region of interest" description="Disordered" evidence="4">
    <location>
        <begin position="418"/>
        <end position="478"/>
    </location>
</feature>
<feature type="compositionally biased region" description="Polar residues" evidence="4">
    <location>
        <begin position="464"/>
        <end position="478"/>
    </location>
</feature>
<evidence type="ECO:0000256" key="2">
    <source>
        <dbReference type="ARBA" id="ARBA00022763"/>
    </source>
</evidence>
<evidence type="ECO:0000256" key="4">
    <source>
        <dbReference type="SAM" id="MobiDB-lite"/>
    </source>
</evidence>
<feature type="region of interest" description="Disordered" evidence="4">
    <location>
        <begin position="278"/>
        <end position="308"/>
    </location>
</feature>
<evidence type="ECO:0000313" key="7">
    <source>
        <dbReference type="Proteomes" id="UP000237438"/>
    </source>
</evidence>
<comment type="caution">
    <text evidence="6">The sequence shown here is derived from an EMBL/GenBank/DDBJ whole genome shotgun (WGS) entry which is preliminary data.</text>
</comment>
<feature type="region of interest" description="Disordered" evidence="4">
    <location>
        <begin position="701"/>
        <end position="732"/>
    </location>
</feature>
<evidence type="ECO:0000256" key="3">
    <source>
        <dbReference type="ARBA" id="ARBA00023242"/>
    </source>
</evidence>
<feature type="compositionally biased region" description="Polar residues" evidence="4">
    <location>
        <begin position="278"/>
        <end position="302"/>
    </location>
</feature>
<feature type="compositionally biased region" description="Polar residues" evidence="4">
    <location>
        <begin position="701"/>
        <end position="729"/>
    </location>
</feature>
<feature type="compositionally biased region" description="Polar residues" evidence="4">
    <location>
        <begin position="832"/>
        <end position="845"/>
    </location>
</feature>
<keyword evidence="2" id="KW-0227">DNA damage</keyword>
<feature type="region of interest" description="Disordered" evidence="4">
    <location>
        <begin position="788"/>
        <end position="858"/>
    </location>
</feature>
<feature type="compositionally biased region" description="Basic and acidic residues" evidence="4">
    <location>
        <begin position="12"/>
        <end position="21"/>
    </location>
</feature>
<feature type="region of interest" description="Disordered" evidence="4">
    <location>
        <begin position="365"/>
        <end position="392"/>
    </location>
</feature>
<dbReference type="GO" id="GO:0005634">
    <property type="term" value="C:nucleus"/>
    <property type="evidence" value="ECO:0007669"/>
    <property type="project" value="UniProtKB-SubCell"/>
</dbReference>
<dbReference type="InterPro" id="IPR047252">
    <property type="entry name" value="TP53BP1-like"/>
</dbReference>
<feature type="compositionally biased region" description="Polar residues" evidence="4">
    <location>
        <begin position="746"/>
        <end position="773"/>
    </location>
</feature>
<keyword evidence="3" id="KW-0539">Nucleus</keyword>
<feature type="region of interest" description="Disordered" evidence="4">
    <location>
        <begin position="1"/>
        <end position="27"/>
    </location>
</feature>
<dbReference type="InterPro" id="IPR036420">
    <property type="entry name" value="BRCT_dom_sf"/>
</dbReference>
<feature type="region of interest" description="Disordered" evidence="4">
    <location>
        <begin position="744"/>
        <end position="776"/>
    </location>
</feature>
<evidence type="ECO:0000256" key="1">
    <source>
        <dbReference type="ARBA" id="ARBA00004123"/>
    </source>
</evidence>
<sequence>MNNEAMYNPAEEAVKESHGQEQELNTQRCLELQRELLSSSPLHVTQDNHNVQHELYSQIEFGLPVEDEPEEKKQNSSRLSSSGNIETQLSESTSNTSIDFNTIKEREIKAMQLGVKRYAASSIWNSPINLDDFTQKSSMSLTQEIPITAYTHLFSKKQREIPHLISIESEDSHENAREFSNLESENASDKEIHSTVLACQVNDACYMKLDLEPEIREIKDGDSESLDTPRAVDQLRYSHRNLQQYEPQTPHISANPFKKRGSIMQKIDLFVATQSSSVSHYHASPTSSRPSPETYGNYSSPIKRQKITDSPLDDVISGKTPQTHPVTQYCSKDQQLIRTPVSGVQSFDLKLKNLVSKSGHKLRSYTSLKESQERKSRKIQLPASEDSDSSQETLLRCLRDHMAKKEFSKELLQNSHVKSKLLSHESSKNEIHSVEDRQIDQENSELENKPTYSHVKEKQDSSHPSHSSQTGENFIQDSTTTDFRGIKSIIGEKSSGKTILAQENENQDLVPLPCSDEPQLPKLNENPNQNSIIIGNVSQTPAPKDALKIISSQVFMKKSHYSDLLETIPETSPLTHQIISVDESSTVPFDGNLNFNTDKTKVFAKDIDSEAEIRTHSLLAHEQNVILTRVSPLPRTPTIPKSKFPLDSSKHKESVVNSIVVNSVPGVKKIRLTVSTSQRNNNHQSDSSSNHRVLEQNLNDVESDNSNKLISEPQRGNNGNEKSSIINDESGSEGLLTIASKMSEIHGNNNSPHTSNSKVESGSRINTNLTSSLDIPGTMCEDFTSMRHLNNPKRQSITRKSKNSSSKTLVPSVSKKRNIRRKSVGATVALTAPSTRSSKRQSLAHTTEEDSEDPLSARMTPALQNSPRSGLFKNMVFTVSFVKNDKERNNVIQLISENGGLLLDHGFDPLFEPISQSDPANHDCGTLSLSALGKSLSFAGVIADEHSRKTKYVQALALGLPCLSGRWIQNCISKNTILDWSPYLLCAGQSLVLGNACRSRILKSYMATDAEFSNTFATRKKILEGKSVLLVMGKGKTQQKRKTFNFLTQALGPTRIGHVADITEAQKILSADAAKGLHNWDILHVHDNDKSRGLDSIGAGRKRKFANYDEPSWPNLKRVRIITDEILIQSLIFGELIDE</sequence>
<dbReference type="PANTHER" id="PTHR15321">
    <property type="entry name" value="TUMOR SUPPRESSOR P53-BINDING PROTEIN 1"/>
    <property type="match status" value="1"/>
</dbReference>
<dbReference type="PANTHER" id="PTHR15321:SF3">
    <property type="entry name" value="TP53-BINDING PROTEIN 1"/>
    <property type="match status" value="1"/>
</dbReference>
<feature type="compositionally biased region" description="Polar residues" evidence="4">
    <location>
        <begin position="76"/>
        <end position="96"/>
    </location>
</feature>
<protein>
    <recommendedName>
        <fullName evidence="5">BRCT domain-containing protein</fullName>
    </recommendedName>
</protein>
<dbReference type="EMBL" id="PEDP01001699">
    <property type="protein sequence ID" value="POS83317.1"/>
    <property type="molecule type" value="Genomic_DNA"/>
</dbReference>
<accession>A0A2S4PMR0</accession>
<evidence type="ECO:0000259" key="5">
    <source>
        <dbReference type="PROSITE" id="PS50172"/>
    </source>
</evidence>
<dbReference type="GO" id="GO:0000077">
    <property type="term" value="P:DNA damage checkpoint signaling"/>
    <property type="evidence" value="ECO:0007669"/>
    <property type="project" value="TreeGrafter"/>
</dbReference>
<dbReference type="PROSITE" id="PS50172">
    <property type="entry name" value="BRCT"/>
    <property type="match status" value="1"/>
</dbReference>
<dbReference type="Gene3D" id="3.40.50.10190">
    <property type="entry name" value="BRCT domain"/>
    <property type="match status" value="1"/>
</dbReference>
<feature type="compositionally biased region" description="Basic and acidic residues" evidence="4">
    <location>
        <begin position="422"/>
        <end position="440"/>
    </location>
</feature>
<dbReference type="SUPFAM" id="SSF52113">
    <property type="entry name" value="BRCT domain"/>
    <property type="match status" value="1"/>
</dbReference>
<feature type="domain" description="BRCT" evidence="5">
    <location>
        <begin position="867"/>
        <end position="985"/>
    </location>
</feature>
<organism evidence="6 7">
    <name type="scientific">Erysiphe pulchra</name>
    <dbReference type="NCBI Taxonomy" id="225359"/>
    <lineage>
        <taxon>Eukaryota</taxon>
        <taxon>Fungi</taxon>
        <taxon>Dikarya</taxon>
        <taxon>Ascomycota</taxon>
        <taxon>Pezizomycotina</taxon>
        <taxon>Leotiomycetes</taxon>
        <taxon>Erysiphales</taxon>
        <taxon>Erysiphaceae</taxon>
        <taxon>Erysiphe</taxon>
    </lineage>
</organism>
<dbReference type="AlphaFoldDB" id="A0A2S4PMR0"/>
<dbReference type="InterPro" id="IPR001357">
    <property type="entry name" value="BRCT_dom"/>
</dbReference>